<evidence type="ECO:0000313" key="3">
    <source>
        <dbReference type="Proteomes" id="UP000225108"/>
    </source>
</evidence>
<dbReference type="PANTHER" id="PTHR35010:SF2">
    <property type="entry name" value="BLL4672 PROTEIN"/>
    <property type="match status" value="1"/>
</dbReference>
<accession>A0A2G3PHM5</accession>
<organism evidence="2 3">
    <name type="scientific">Williamsia marianensis</name>
    <dbReference type="NCBI Taxonomy" id="85044"/>
    <lineage>
        <taxon>Bacteria</taxon>
        <taxon>Bacillati</taxon>
        <taxon>Actinomycetota</taxon>
        <taxon>Actinomycetes</taxon>
        <taxon>Mycobacteriales</taxon>
        <taxon>Nocardiaceae</taxon>
        <taxon>Williamsia</taxon>
    </lineage>
</organism>
<dbReference type="EMBL" id="PEBD01000010">
    <property type="protein sequence ID" value="PHV65317.1"/>
    <property type="molecule type" value="Genomic_DNA"/>
</dbReference>
<dbReference type="Gene3D" id="3.30.450.180">
    <property type="match status" value="1"/>
</dbReference>
<dbReference type="GO" id="GO:0003677">
    <property type="term" value="F:DNA binding"/>
    <property type="evidence" value="ECO:0007669"/>
    <property type="project" value="InterPro"/>
</dbReference>
<evidence type="ECO:0000259" key="1">
    <source>
        <dbReference type="PROSITE" id="PS50943"/>
    </source>
</evidence>
<dbReference type="SUPFAM" id="SSF47413">
    <property type="entry name" value="lambda repressor-like DNA-binding domains"/>
    <property type="match status" value="1"/>
</dbReference>
<dbReference type="InterPro" id="IPR010982">
    <property type="entry name" value="Lambda_DNA-bd_dom_sf"/>
</dbReference>
<dbReference type="SMART" id="SM00530">
    <property type="entry name" value="HTH_XRE"/>
    <property type="match status" value="1"/>
</dbReference>
<evidence type="ECO:0000313" key="2">
    <source>
        <dbReference type="EMBL" id="PHV65317.1"/>
    </source>
</evidence>
<sequence length="325" mass="36420">MCCSPGLWWFLHSRASRPPWAGPVYPLIAKPWIDRAARGRKKANLGGDVVIDRIGLADFLRRRREALQPEDVGLPRGPRRRTSGLRREEVAALCHMSTDYYARIERQSGPQPSEQMIAAIAQGLHLSIEERDHLFRLAGHQPPTRGPGSEHISPGLQRIFDRLHDTPAEIVTELGETLRQTALGEALTGDLTAYSGPARSIGYRWFTDPDSRGLYAPEEHPFLSRLWVSGLRGVVTLRGSDSYAAHLSNLLLEQSDEFRQVWNRHEVGLRPPGVKKFIHPELGDLELTCQTLLDPTQSHVLLVYTAVPGTQSYEKLKLLSVLGTR</sequence>
<dbReference type="Proteomes" id="UP000225108">
    <property type="component" value="Unassembled WGS sequence"/>
</dbReference>
<dbReference type="InterPro" id="IPR041413">
    <property type="entry name" value="MLTR_LBD"/>
</dbReference>
<dbReference type="AlphaFoldDB" id="A0A2G3PHM5"/>
<dbReference type="Pfam" id="PF13560">
    <property type="entry name" value="HTH_31"/>
    <property type="match status" value="1"/>
</dbReference>
<dbReference type="Pfam" id="PF17765">
    <property type="entry name" value="MLTR_LBD"/>
    <property type="match status" value="1"/>
</dbReference>
<dbReference type="InterPro" id="IPR001387">
    <property type="entry name" value="Cro/C1-type_HTH"/>
</dbReference>
<dbReference type="PROSITE" id="PS50943">
    <property type="entry name" value="HTH_CROC1"/>
    <property type="match status" value="1"/>
</dbReference>
<comment type="caution">
    <text evidence="2">The sequence shown here is derived from an EMBL/GenBank/DDBJ whole genome shotgun (WGS) entry which is preliminary data.</text>
</comment>
<dbReference type="Gene3D" id="1.10.260.40">
    <property type="entry name" value="lambda repressor-like DNA-binding domains"/>
    <property type="match status" value="1"/>
</dbReference>
<protein>
    <submittedName>
        <fullName evidence="2">Transcriptional regulator</fullName>
    </submittedName>
</protein>
<dbReference type="PANTHER" id="PTHR35010">
    <property type="entry name" value="BLL4672 PROTEIN-RELATED"/>
    <property type="match status" value="1"/>
</dbReference>
<reference evidence="2 3" key="1">
    <citation type="submission" date="2017-10" db="EMBL/GenBank/DDBJ databases">
        <title>The draft genome sequence of Williamsia sp. BULT 1.1 isolated from the semi-arid grassland soils from South Africa.</title>
        <authorList>
            <person name="Kabwe M.H."/>
            <person name="Govender N."/>
            <person name="Mutseka Lunga P."/>
            <person name="Vikram S."/>
            <person name="Makhalanyane T.P."/>
        </authorList>
    </citation>
    <scope>NUCLEOTIDE SEQUENCE [LARGE SCALE GENOMIC DNA]</scope>
    <source>
        <strain evidence="2 3">BULT 1.1</strain>
    </source>
</reference>
<name>A0A2G3PHM5_WILMA</name>
<feature type="domain" description="HTH cro/C1-type" evidence="1">
    <location>
        <begin position="84"/>
        <end position="131"/>
    </location>
</feature>
<gene>
    <name evidence="2" type="ORF">CSW57_16135</name>
</gene>
<dbReference type="CDD" id="cd00093">
    <property type="entry name" value="HTH_XRE"/>
    <property type="match status" value="1"/>
</dbReference>
<proteinExistence type="predicted"/>